<gene>
    <name evidence="2" type="ORF">TM448B01062_0011</name>
</gene>
<dbReference type="AlphaFoldDB" id="A0A6M3XIQ2"/>
<dbReference type="PANTHER" id="PTHR12526">
    <property type="entry name" value="GLYCOSYLTRANSFERASE"/>
    <property type="match status" value="1"/>
</dbReference>
<evidence type="ECO:0000259" key="1">
    <source>
        <dbReference type="Pfam" id="PF00534"/>
    </source>
</evidence>
<name>A0A6M3XIQ2_9ZZZZ</name>
<dbReference type="GO" id="GO:0016740">
    <property type="term" value="F:transferase activity"/>
    <property type="evidence" value="ECO:0007669"/>
    <property type="project" value="UniProtKB-KW"/>
</dbReference>
<dbReference type="Gene3D" id="3.40.50.2000">
    <property type="entry name" value="Glycogen Phosphorylase B"/>
    <property type="match status" value="1"/>
</dbReference>
<protein>
    <submittedName>
        <fullName evidence="2">Putative glycosyltransferase</fullName>
    </submittedName>
</protein>
<organism evidence="2">
    <name type="scientific">viral metagenome</name>
    <dbReference type="NCBI Taxonomy" id="1070528"/>
    <lineage>
        <taxon>unclassified sequences</taxon>
        <taxon>metagenomes</taxon>
        <taxon>organismal metagenomes</taxon>
    </lineage>
</organism>
<dbReference type="CDD" id="cd03801">
    <property type="entry name" value="GT4_PimA-like"/>
    <property type="match status" value="1"/>
</dbReference>
<feature type="domain" description="Glycosyl transferase family 1" evidence="1">
    <location>
        <begin position="182"/>
        <end position="331"/>
    </location>
</feature>
<accession>A0A6M3XIQ2</accession>
<dbReference type="Pfam" id="PF00534">
    <property type="entry name" value="Glycos_transf_1"/>
    <property type="match status" value="1"/>
</dbReference>
<dbReference type="InterPro" id="IPR001296">
    <property type="entry name" value="Glyco_trans_1"/>
</dbReference>
<keyword evidence="2" id="KW-0808">Transferase</keyword>
<proteinExistence type="predicted"/>
<sequence length="398" mass="45617">MDEKYRVLGMSDSPNVITGYANMARNLFVRLQDDERFDLSFLGLQFAGQPTEYMKLENGPLLKFRMLPAGSARFGEDMLPFYLQKYRPDACYILLDSFMVQWMLNLDWSPTKMIMHFPSDGFPIPAGSEALMKKFDYVVSMSKYAQNQLIDLGVDAAYIPAGVETNKFYPLREDEKIKIREKWSQALQIDLNGKFVIGCVGRMQGRKFYGELLKAVEKFVEDKNDVVLIIHADPNDPANPGFILPELIKLRKLEHLIRFTGNKYTLGFTEKEMNEIYNLFDVFALTSSGEGFGIPFIESMACEVPIITTDFTTVKEIITDNNAGIAVPIKNTITGTYNVERGIADLDKFTESLQYLYDNAIERKRLGKNGRTAVLRDYDWDKVVYPAWKKYLLEVLEK</sequence>
<dbReference type="SUPFAM" id="SSF53756">
    <property type="entry name" value="UDP-Glycosyltransferase/glycogen phosphorylase"/>
    <property type="match status" value="1"/>
</dbReference>
<reference evidence="2" key="1">
    <citation type="submission" date="2020-03" db="EMBL/GenBank/DDBJ databases">
        <title>The deep terrestrial virosphere.</title>
        <authorList>
            <person name="Holmfeldt K."/>
            <person name="Nilsson E."/>
            <person name="Simone D."/>
            <person name="Lopez-Fernandez M."/>
            <person name="Wu X."/>
            <person name="de Brujin I."/>
            <person name="Lundin D."/>
            <person name="Andersson A."/>
            <person name="Bertilsson S."/>
            <person name="Dopson M."/>
        </authorList>
    </citation>
    <scope>NUCLEOTIDE SEQUENCE</scope>
    <source>
        <strain evidence="2">TM448B01062</strain>
    </source>
</reference>
<evidence type="ECO:0000313" key="2">
    <source>
        <dbReference type="EMBL" id="QJH97666.1"/>
    </source>
</evidence>
<dbReference type="EMBL" id="MT144696">
    <property type="protein sequence ID" value="QJH97666.1"/>
    <property type="molecule type" value="Genomic_DNA"/>
</dbReference>